<dbReference type="CDD" id="cd03811">
    <property type="entry name" value="GT4_GT28_WabH-like"/>
    <property type="match status" value="1"/>
</dbReference>
<keyword evidence="4" id="KW-1185">Reference proteome</keyword>
<dbReference type="InterPro" id="IPR001296">
    <property type="entry name" value="Glyco_trans_1"/>
</dbReference>
<dbReference type="InterPro" id="IPR028098">
    <property type="entry name" value="Glyco_trans_4-like_N"/>
</dbReference>
<dbReference type="PANTHER" id="PTHR12526">
    <property type="entry name" value="GLYCOSYLTRANSFERASE"/>
    <property type="match status" value="1"/>
</dbReference>
<dbReference type="GO" id="GO:0016757">
    <property type="term" value="F:glycosyltransferase activity"/>
    <property type="evidence" value="ECO:0007669"/>
    <property type="project" value="InterPro"/>
</dbReference>
<dbReference type="Pfam" id="PF13439">
    <property type="entry name" value="Glyco_transf_4"/>
    <property type="match status" value="1"/>
</dbReference>
<reference evidence="3 4" key="1">
    <citation type="submission" date="2019-12" db="EMBL/GenBank/DDBJ databases">
        <title>Isolation and characterization of three novel carbon monoxide-oxidizing members of Halobacteria from salione crusts and soils.</title>
        <authorList>
            <person name="Myers M.R."/>
            <person name="King G.M."/>
        </authorList>
    </citation>
    <scope>NUCLEOTIDE SEQUENCE [LARGE SCALE GENOMIC DNA]</scope>
    <source>
        <strain evidence="3 4">WSH3</strain>
    </source>
</reference>
<feature type="domain" description="Glycosyltransferase subfamily 4-like N-terminal" evidence="2">
    <location>
        <begin position="32"/>
        <end position="197"/>
    </location>
</feature>
<dbReference type="Proteomes" id="UP000466535">
    <property type="component" value="Unassembled WGS sequence"/>
</dbReference>
<dbReference type="OrthoDB" id="132546at2157"/>
<dbReference type="EMBL" id="WUUT01000007">
    <property type="protein sequence ID" value="MXR52998.1"/>
    <property type="molecule type" value="Genomic_DNA"/>
</dbReference>
<sequence length="393" mass="42528">MYAEQTSGEGSGPDAAGTAEPLIAFFIPDLTVGGAEQVTVNIVNGLAARGYAVELLLSRNEGKLRTELDDEVTVVTLQPDRTSVLGVGAHLPALVSYLRRREPALFLPHLRHPSVVSLTINRLFETETKIIPTHHAAFGQSTEQTVKDRVVESVVPRLYPAADGLIAVSDGVAEGLAARTPVDRKDISVLHNPVDVAEIQRRARQPVDHPWLEDDDRDVVVFVGRHTEQKALDTWVRTFQRVYEENPDARGIIAGTGPQSEEIADAIEAAGLSEAVTMPGYVENPYGLMSRADVFLLSSRYEGLPTVLIEALACGCPVVATDCESGPREILDNGKFGVLAPVGDERALATGVTELLDAPPATDLLRARAAEFAPDAVLDAYEQFIEEQIDRQE</sequence>
<evidence type="ECO:0000313" key="4">
    <source>
        <dbReference type="Proteomes" id="UP000466535"/>
    </source>
</evidence>
<proteinExistence type="predicted"/>
<evidence type="ECO:0000313" key="3">
    <source>
        <dbReference type="EMBL" id="MXR52998.1"/>
    </source>
</evidence>
<name>A0A6B0T3Y7_9EURY</name>
<comment type="caution">
    <text evidence="3">The sequence shown here is derived from an EMBL/GenBank/DDBJ whole genome shotgun (WGS) entry which is preliminary data.</text>
</comment>
<organism evidence="3 4">
    <name type="scientific">Halovenus carboxidivorans</name>
    <dbReference type="NCBI Taxonomy" id="2692199"/>
    <lineage>
        <taxon>Archaea</taxon>
        <taxon>Methanobacteriati</taxon>
        <taxon>Methanobacteriota</taxon>
        <taxon>Stenosarchaea group</taxon>
        <taxon>Halobacteria</taxon>
        <taxon>Halobacteriales</taxon>
        <taxon>Haloarculaceae</taxon>
        <taxon>Halovenus</taxon>
    </lineage>
</organism>
<evidence type="ECO:0000259" key="2">
    <source>
        <dbReference type="Pfam" id="PF13439"/>
    </source>
</evidence>
<accession>A0A6B0T3Y7</accession>
<protein>
    <submittedName>
        <fullName evidence="3">Glycosyltransferase</fullName>
    </submittedName>
</protein>
<dbReference type="PANTHER" id="PTHR12526:SF630">
    <property type="entry name" value="GLYCOSYLTRANSFERASE"/>
    <property type="match status" value="1"/>
</dbReference>
<dbReference type="Pfam" id="PF00534">
    <property type="entry name" value="Glycos_transf_1"/>
    <property type="match status" value="1"/>
</dbReference>
<dbReference type="Gene3D" id="3.40.50.2000">
    <property type="entry name" value="Glycogen Phosphorylase B"/>
    <property type="match status" value="2"/>
</dbReference>
<evidence type="ECO:0000259" key="1">
    <source>
        <dbReference type="Pfam" id="PF00534"/>
    </source>
</evidence>
<keyword evidence="3" id="KW-0808">Transferase</keyword>
<dbReference type="AlphaFoldDB" id="A0A6B0T3Y7"/>
<gene>
    <name evidence="3" type="ORF">GRX03_15470</name>
</gene>
<dbReference type="SUPFAM" id="SSF53756">
    <property type="entry name" value="UDP-Glycosyltransferase/glycogen phosphorylase"/>
    <property type="match status" value="1"/>
</dbReference>
<feature type="domain" description="Glycosyl transferase family 1" evidence="1">
    <location>
        <begin position="211"/>
        <end position="363"/>
    </location>
</feature>